<sequence length="122" mass="13868">MGVSSTLTLEARLPRCMGRSTTSSVFNGAADCSLVVVTSRDLTSTLPNFLPQARYYRHVSFYSNIVRNFKAQIIGFEVKINFNRTGIQRTGRLREGRIEEWMSQKTHVEPRNDPCQRPSSLL</sequence>
<organism evidence="1">
    <name type="scientific">Octopus bimaculoides</name>
    <name type="common">California two-spotted octopus</name>
    <dbReference type="NCBI Taxonomy" id="37653"/>
    <lineage>
        <taxon>Eukaryota</taxon>
        <taxon>Metazoa</taxon>
        <taxon>Spiralia</taxon>
        <taxon>Lophotrochozoa</taxon>
        <taxon>Mollusca</taxon>
        <taxon>Cephalopoda</taxon>
        <taxon>Coleoidea</taxon>
        <taxon>Octopodiformes</taxon>
        <taxon>Octopoda</taxon>
        <taxon>Incirrata</taxon>
        <taxon>Octopodidae</taxon>
        <taxon>Octopus</taxon>
    </lineage>
</organism>
<name>A0A0L8G1V4_OCTBM</name>
<dbReference type="EMBL" id="KQ424561">
    <property type="protein sequence ID" value="KOF70819.1"/>
    <property type="molecule type" value="Genomic_DNA"/>
</dbReference>
<dbReference type="AlphaFoldDB" id="A0A0L8G1V4"/>
<reference evidence="1" key="1">
    <citation type="submission" date="2015-07" db="EMBL/GenBank/DDBJ databases">
        <title>MeaNS - Measles Nucleotide Surveillance Program.</title>
        <authorList>
            <person name="Tran T."/>
            <person name="Druce J."/>
        </authorList>
    </citation>
    <scope>NUCLEOTIDE SEQUENCE</scope>
    <source>
        <strain evidence="1">UCB-OBI-ISO-001</strain>
        <tissue evidence="1">Gonad</tissue>
    </source>
</reference>
<evidence type="ECO:0000313" key="1">
    <source>
        <dbReference type="EMBL" id="KOF70819.1"/>
    </source>
</evidence>
<protein>
    <submittedName>
        <fullName evidence="1">Uncharacterized protein</fullName>
    </submittedName>
</protein>
<proteinExistence type="predicted"/>
<accession>A0A0L8G1V4</accession>
<gene>
    <name evidence="1" type="ORF">OCBIM_22002148mg</name>
</gene>